<organism evidence="1">
    <name type="scientific">Arundo donax</name>
    <name type="common">Giant reed</name>
    <name type="synonym">Donax arundinaceus</name>
    <dbReference type="NCBI Taxonomy" id="35708"/>
    <lineage>
        <taxon>Eukaryota</taxon>
        <taxon>Viridiplantae</taxon>
        <taxon>Streptophyta</taxon>
        <taxon>Embryophyta</taxon>
        <taxon>Tracheophyta</taxon>
        <taxon>Spermatophyta</taxon>
        <taxon>Magnoliopsida</taxon>
        <taxon>Liliopsida</taxon>
        <taxon>Poales</taxon>
        <taxon>Poaceae</taxon>
        <taxon>PACMAD clade</taxon>
        <taxon>Arundinoideae</taxon>
        <taxon>Arundineae</taxon>
        <taxon>Arundo</taxon>
    </lineage>
</organism>
<sequence>MIRKLSLTMFALILKLNKSESIKIIKVTLF</sequence>
<name>A0A0A9BLI7_ARUDO</name>
<protein>
    <submittedName>
        <fullName evidence="1">Uncharacterized protein</fullName>
    </submittedName>
</protein>
<reference evidence="1" key="2">
    <citation type="journal article" date="2015" name="Data Brief">
        <title>Shoot transcriptome of the giant reed, Arundo donax.</title>
        <authorList>
            <person name="Barrero R.A."/>
            <person name="Guerrero F.D."/>
            <person name="Moolhuijzen P."/>
            <person name="Goolsby J.A."/>
            <person name="Tidwell J."/>
            <person name="Bellgard S.E."/>
            <person name="Bellgard M.I."/>
        </authorList>
    </citation>
    <scope>NUCLEOTIDE SEQUENCE</scope>
    <source>
        <tissue evidence="1">Shoot tissue taken approximately 20 cm above the soil surface</tissue>
    </source>
</reference>
<accession>A0A0A9BLI7</accession>
<evidence type="ECO:0000313" key="1">
    <source>
        <dbReference type="EMBL" id="JAD64849.1"/>
    </source>
</evidence>
<dbReference type="AlphaFoldDB" id="A0A0A9BLI7"/>
<proteinExistence type="predicted"/>
<dbReference type="EMBL" id="GBRH01233046">
    <property type="protein sequence ID" value="JAD64849.1"/>
    <property type="molecule type" value="Transcribed_RNA"/>
</dbReference>
<reference evidence="1" key="1">
    <citation type="submission" date="2014-09" db="EMBL/GenBank/DDBJ databases">
        <authorList>
            <person name="Magalhaes I.L.F."/>
            <person name="Oliveira U."/>
            <person name="Santos F.R."/>
            <person name="Vidigal T.H.D.A."/>
            <person name="Brescovit A.D."/>
            <person name="Santos A.J."/>
        </authorList>
    </citation>
    <scope>NUCLEOTIDE SEQUENCE</scope>
    <source>
        <tissue evidence="1">Shoot tissue taken approximately 20 cm above the soil surface</tissue>
    </source>
</reference>